<dbReference type="InterPro" id="IPR001296">
    <property type="entry name" value="Glyco_trans_1"/>
</dbReference>
<dbReference type="AlphaFoldDB" id="I0AJG8"/>
<dbReference type="CDD" id="cd03801">
    <property type="entry name" value="GT4_PimA-like"/>
    <property type="match status" value="1"/>
</dbReference>
<gene>
    <name evidence="2" type="ordered locus">IALB_1415</name>
</gene>
<reference evidence="2 3" key="1">
    <citation type="journal article" date="2012" name="Front. Microbiol.">
        <title>Complete genome of Ignavibacterium album, a metabolically versatile, flagellated, facultative anaerobe from the phylum Chlorobi.</title>
        <authorList>
            <person name="Liu Z."/>
            <person name="Frigaard N.-U."/>
            <person name="Vogl K."/>
            <person name="Iino T."/>
            <person name="Ohkuma M."/>
            <person name="Overmann J."/>
            <person name="Bryant D.A."/>
        </authorList>
    </citation>
    <scope>NUCLEOTIDE SEQUENCE [LARGE SCALE GENOMIC DNA]</scope>
    <source>
        <strain evidence="3">DSM 19864 / JCM 16511 / NBRC 101810 / Mat9-16</strain>
    </source>
</reference>
<dbReference type="KEGG" id="ial:IALB_1415"/>
<evidence type="ECO:0000259" key="1">
    <source>
        <dbReference type="Pfam" id="PF00534"/>
    </source>
</evidence>
<dbReference type="PANTHER" id="PTHR12526:SF630">
    <property type="entry name" value="GLYCOSYLTRANSFERASE"/>
    <property type="match status" value="1"/>
</dbReference>
<evidence type="ECO:0000313" key="3">
    <source>
        <dbReference type="Proteomes" id="UP000007394"/>
    </source>
</evidence>
<sequence length="351" mass="41181">MINLHLYYGYDGVPSDLPDNIDKHFYHLRIFDVKIFNIKWHSAQIKAVTRNTDAVILSWDVQYLSLWLALLKGFMLKKPLILWGHGYSKKDSPLKRKIRNFPAYLVKAIILYDFHTADELKKIKGLKNKIFIAPNSLDYCKIQEAKNYWLNNYTTLKQFQVQNRIYETYNIIYIGRIYKENHLEILLKAIKEVSLEIKNIKLIIIGKVNDYVNELKSFAFEMGISDKIKWTDAIYDEYSIAPWMLSSNVFCYPENVGLSLIHAFGYGLPAITNNLYFKHGPEIWALKDGINGLTFRKNDFKDLARQIIRLYKDEDLRKKLSNHALETVKENYNLAKMVDGFLKAINYAIKK</sequence>
<protein>
    <submittedName>
        <fullName evidence="2">Glycosyltransferase</fullName>
    </submittedName>
</protein>
<accession>I0AJG8</accession>
<dbReference type="Gene3D" id="3.40.50.2000">
    <property type="entry name" value="Glycogen Phosphorylase B"/>
    <property type="match status" value="2"/>
</dbReference>
<dbReference type="HOGENOM" id="CLU_061523_1_0_10"/>
<keyword evidence="2" id="KW-0808">Transferase</keyword>
<dbReference type="eggNOG" id="COG0438">
    <property type="taxonomic scope" value="Bacteria"/>
</dbReference>
<dbReference type="Pfam" id="PF00534">
    <property type="entry name" value="Glycos_transf_1"/>
    <property type="match status" value="1"/>
</dbReference>
<evidence type="ECO:0000313" key="2">
    <source>
        <dbReference type="EMBL" id="AFH49125.1"/>
    </source>
</evidence>
<feature type="domain" description="Glycosyl transferase family 1" evidence="1">
    <location>
        <begin position="162"/>
        <end position="324"/>
    </location>
</feature>
<proteinExistence type="predicted"/>
<organism evidence="2 3">
    <name type="scientific">Ignavibacterium album (strain DSM 19864 / JCM 16511 / NBRC 101810 / Mat9-16)</name>
    <dbReference type="NCBI Taxonomy" id="945713"/>
    <lineage>
        <taxon>Bacteria</taxon>
        <taxon>Pseudomonadati</taxon>
        <taxon>Ignavibacteriota</taxon>
        <taxon>Ignavibacteria</taxon>
        <taxon>Ignavibacteriales</taxon>
        <taxon>Ignavibacteriaceae</taxon>
        <taxon>Ignavibacterium</taxon>
    </lineage>
</organism>
<dbReference type="EMBL" id="CP003418">
    <property type="protein sequence ID" value="AFH49125.1"/>
    <property type="molecule type" value="Genomic_DNA"/>
</dbReference>
<dbReference type="GO" id="GO:0016757">
    <property type="term" value="F:glycosyltransferase activity"/>
    <property type="evidence" value="ECO:0007669"/>
    <property type="project" value="InterPro"/>
</dbReference>
<keyword evidence="3" id="KW-1185">Reference proteome</keyword>
<dbReference type="Proteomes" id="UP000007394">
    <property type="component" value="Chromosome"/>
</dbReference>
<dbReference type="SUPFAM" id="SSF53756">
    <property type="entry name" value="UDP-Glycosyltransferase/glycogen phosphorylase"/>
    <property type="match status" value="1"/>
</dbReference>
<dbReference type="PANTHER" id="PTHR12526">
    <property type="entry name" value="GLYCOSYLTRANSFERASE"/>
    <property type="match status" value="1"/>
</dbReference>
<name>I0AJG8_IGNAJ</name>
<dbReference type="STRING" id="945713.IALB_1415"/>